<sequence>MRYAIIGFGNIGQALAKAFARKGIEVSVAATRDPENFASVAAAIGPKIIPTKLSEAIKADILFLAVRFDSHQEVAKVLPSWNGKTIIDVTNAYGVSPEELGGRPSSKAVEQAFNGAKLVKGFNHLGSAVLGQDPSVKGGRRVVFLASDDDTAAARVAALADELGFSPIKLGGLSEGGLLVQARGNRWGQLIFKDVVTFD</sequence>
<organism evidence="3 4">
    <name type="scientific">Robbsia andropogonis</name>
    <dbReference type="NCBI Taxonomy" id="28092"/>
    <lineage>
        <taxon>Bacteria</taxon>
        <taxon>Pseudomonadati</taxon>
        <taxon>Pseudomonadota</taxon>
        <taxon>Betaproteobacteria</taxon>
        <taxon>Burkholderiales</taxon>
        <taxon>Burkholderiaceae</taxon>
        <taxon>Robbsia</taxon>
    </lineage>
</organism>
<dbReference type="STRING" id="28092.WM40_21890"/>
<dbReference type="EMBL" id="LAQU01000035">
    <property type="protein sequence ID" value="KKB61658.1"/>
    <property type="molecule type" value="Genomic_DNA"/>
</dbReference>
<dbReference type="SUPFAM" id="SSF51735">
    <property type="entry name" value="NAD(P)-binding Rossmann-fold domains"/>
    <property type="match status" value="1"/>
</dbReference>
<dbReference type="PANTHER" id="PTHR14239">
    <property type="entry name" value="DUDULIN-RELATED"/>
    <property type="match status" value="1"/>
</dbReference>
<keyword evidence="4" id="KW-1185">Reference proteome</keyword>
<gene>
    <name evidence="3" type="ORF">WM40_21890</name>
</gene>
<dbReference type="Proteomes" id="UP000033618">
    <property type="component" value="Unassembled WGS sequence"/>
</dbReference>
<dbReference type="RefSeq" id="WP_024905857.1">
    <property type="nucleotide sequence ID" value="NZ_CADFGU010000011.1"/>
</dbReference>
<reference evidence="3 4" key="1">
    <citation type="submission" date="2015-03" db="EMBL/GenBank/DDBJ databases">
        <title>Draft Genome Sequence of Burkholderia andropogonis type strain ICMP2807, isolated from Sorghum bicolor.</title>
        <authorList>
            <person name="Lopes-Santos L."/>
            <person name="Castro D.B."/>
            <person name="Ottoboni L.M."/>
            <person name="Park D."/>
            <person name="Weirc B.S."/>
            <person name="Destefano S.A."/>
        </authorList>
    </citation>
    <scope>NUCLEOTIDE SEQUENCE [LARGE SCALE GENOMIC DNA]</scope>
    <source>
        <strain evidence="3 4">ICMP2807</strain>
    </source>
</reference>
<dbReference type="OrthoDB" id="5499754at2"/>
<evidence type="ECO:0000259" key="2">
    <source>
        <dbReference type="Pfam" id="PF03807"/>
    </source>
</evidence>
<dbReference type="AlphaFoldDB" id="A0A0F5JUY2"/>
<name>A0A0F5JUY2_9BURK</name>
<protein>
    <submittedName>
        <fullName evidence="3">NADP oxidoreductase coenzyme</fullName>
    </submittedName>
</protein>
<dbReference type="Pfam" id="PF03807">
    <property type="entry name" value="F420_oxidored"/>
    <property type="match status" value="1"/>
</dbReference>
<dbReference type="GO" id="GO:0016491">
    <property type="term" value="F:oxidoreductase activity"/>
    <property type="evidence" value="ECO:0007669"/>
    <property type="project" value="UniProtKB-KW"/>
</dbReference>
<dbReference type="InterPro" id="IPR028939">
    <property type="entry name" value="P5C_Rdtase_cat_N"/>
</dbReference>
<evidence type="ECO:0000313" key="4">
    <source>
        <dbReference type="Proteomes" id="UP000033618"/>
    </source>
</evidence>
<feature type="domain" description="Pyrroline-5-carboxylate reductase catalytic N-terminal" evidence="2">
    <location>
        <begin position="3"/>
        <end position="91"/>
    </location>
</feature>
<accession>A0A0F5JUY2</accession>
<evidence type="ECO:0000313" key="3">
    <source>
        <dbReference type="EMBL" id="KKB61658.1"/>
    </source>
</evidence>
<keyword evidence="1" id="KW-0560">Oxidoreductase</keyword>
<dbReference type="PATRIC" id="fig|28092.6.peg.5152"/>
<dbReference type="InterPro" id="IPR051267">
    <property type="entry name" value="STEAP_metalloreductase"/>
</dbReference>
<dbReference type="Gene3D" id="3.40.50.720">
    <property type="entry name" value="NAD(P)-binding Rossmann-like Domain"/>
    <property type="match status" value="1"/>
</dbReference>
<dbReference type="InterPro" id="IPR036291">
    <property type="entry name" value="NAD(P)-bd_dom_sf"/>
</dbReference>
<proteinExistence type="predicted"/>
<evidence type="ECO:0000256" key="1">
    <source>
        <dbReference type="ARBA" id="ARBA00023002"/>
    </source>
</evidence>
<comment type="caution">
    <text evidence="3">The sequence shown here is derived from an EMBL/GenBank/DDBJ whole genome shotgun (WGS) entry which is preliminary data.</text>
</comment>